<dbReference type="Proteomes" id="UP000286235">
    <property type="component" value="Unassembled WGS sequence"/>
</dbReference>
<proteinExistence type="predicted"/>
<gene>
    <name evidence="2" type="ORF">Cdeb_01339</name>
</gene>
<evidence type="ECO:0000313" key="3">
    <source>
        <dbReference type="Proteomes" id="UP000286235"/>
    </source>
</evidence>
<dbReference type="EMBL" id="AZRV01000035">
    <property type="protein sequence ID" value="RKO61844.1"/>
    <property type="molecule type" value="Genomic_DNA"/>
</dbReference>
<sequence>MSEKIYRFRVSTAIDQDIIRFLDSVPDQRRSELFRHMLRFYQSQLGEGEDPFLPYKQKEHPIPQTTGEEGEKEYKVRLDDELERSIIELIASVPRKRRSEFWRHLIRYYMNQLREGELFIMPSSLPGERKGRTSSPSATKKETEEAEPPQSLFENNRFMF</sequence>
<dbReference type="AlphaFoldDB" id="A0A420VDW1"/>
<accession>A0A420VDW1</accession>
<keyword evidence="3" id="KW-1185">Reference proteome</keyword>
<comment type="caution">
    <text evidence="2">The sequence shown here is derived from an EMBL/GenBank/DDBJ whole genome shotgun (WGS) entry which is preliminary data.</text>
</comment>
<name>A0A420VDW1_9BACI</name>
<protein>
    <submittedName>
        <fullName evidence="2">Uncharacterized protein</fullName>
    </submittedName>
</protein>
<reference evidence="2 3" key="1">
    <citation type="submission" date="2013-12" db="EMBL/GenBank/DDBJ databases">
        <title>Genome and proteome characterization of Caldibacillus debilis GB1 derived from a cellulolytic aero-tolerant co-culture.</title>
        <authorList>
            <person name="Wushke S.T."/>
            <person name="Zhang X."/>
            <person name="Fristensky B."/>
            <person name="Wilkins J.A."/>
            <person name="Levin D.B."/>
            <person name="Sparling R."/>
        </authorList>
    </citation>
    <scope>NUCLEOTIDE SEQUENCE [LARGE SCALE GENOMIC DNA]</scope>
    <source>
        <strain evidence="2 3">GB1</strain>
    </source>
</reference>
<organism evidence="2 3">
    <name type="scientific">Caldibacillus debilis GB1</name>
    <dbReference type="NCBI Taxonomy" id="1339248"/>
    <lineage>
        <taxon>Bacteria</taxon>
        <taxon>Bacillati</taxon>
        <taxon>Bacillota</taxon>
        <taxon>Bacilli</taxon>
        <taxon>Bacillales</taxon>
        <taxon>Bacillaceae</taxon>
        <taxon>Caldibacillus</taxon>
    </lineage>
</organism>
<evidence type="ECO:0000256" key="1">
    <source>
        <dbReference type="SAM" id="MobiDB-lite"/>
    </source>
</evidence>
<feature type="region of interest" description="Disordered" evidence="1">
    <location>
        <begin position="124"/>
        <end position="160"/>
    </location>
</feature>
<evidence type="ECO:0000313" key="2">
    <source>
        <dbReference type="EMBL" id="RKO61844.1"/>
    </source>
</evidence>